<organism evidence="2 3">
    <name type="scientific">Vespula vulgaris</name>
    <name type="common">Yellow jacket</name>
    <name type="synonym">Wasp</name>
    <dbReference type="NCBI Taxonomy" id="7454"/>
    <lineage>
        <taxon>Eukaryota</taxon>
        <taxon>Metazoa</taxon>
        <taxon>Ecdysozoa</taxon>
        <taxon>Arthropoda</taxon>
        <taxon>Hexapoda</taxon>
        <taxon>Insecta</taxon>
        <taxon>Pterygota</taxon>
        <taxon>Neoptera</taxon>
        <taxon>Endopterygota</taxon>
        <taxon>Hymenoptera</taxon>
        <taxon>Apocrita</taxon>
        <taxon>Aculeata</taxon>
        <taxon>Vespoidea</taxon>
        <taxon>Vespidae</taxon>
        <taxon>Vespinae</taxon>
        <taxon>Vespula</taxon>
    </lineage>
</organism>
<comment type="caution">
    <text evidence="2">The sequence shown here is derived from an EMBL/GenBank/DDBJ whole genome shotgun (WGS) entry which is preliminary data.</text>
</comment>
<feature type="compositionally biased region" description="Acidic residues" evidence="1">
    <location>
        <begin position="29"/>
        <end position="38"/>
    </location>
</feature>
<dbReference type="Proteomes" id="UP000614350">
    <property type="component" value="Unassembled WGS sequence"/>
</dbReference>
<protein>
    <submittedName>
        <fullName evidence="2">Uncharacterized protein</fullName>
    </submittedName>
</protein>
<reference evidence="2" key="1">
    <citation type="journal article" date="2020" name="G3 (Bethesda)">
        <title>High-Quality Assemblies for Three Invasive Social Wasps from the &lt;i&gt;Vespula&lt;/i&gt; Genus.</title>
        <authorList>
            <person name="Harrop T.W.R."/>
            <person name="Guhlin J."/>
            <person name="McLaughlin G.M."/>
            <person name="Permina E."/>
            <person name="Stockwell P."/>
            <person name="Gilligan J."/>
            <person name="Le Lec M.F."/>
            <person name="Gruber M.A.M."/>
            <person name="Quinn O."/>
            <person name="Lovegrove M."/>
            <person name="Duncan E.J."/>
            <person name="Remnant E.J."/>
            <person name="Van Eeckhoven J."/>
            <person name="Graham B."/>
            <person name="Knapp R.A."/>
            <person name="Langford K.W."/>
            <person name="Kronenberg Z."/>
            <person name="Press M.O."/>
            <person name="Eacker S.M."/>
            <person name="Wilson-Rankin E.E."/>
            <person name="Purcell J."/>
            <person name="Lester P.J."/>
            <person name="Dearden P.K."/>
        </authorList>
    </citation>
    <scope>NUCLEOTIDE SEQUENCE</scope>
    <source>
        <strain evidence="2">Marl-1</strain>
    </source>
</reference>
<proteinExistence type="predicted"/>
<evidence type="ECO:0000313" key="3">
    <source>
        <dbReference type="Proteomes" id="UP000614350"/>
    </source>
</evidence>
<dbReference type="AlphaFoldDB" id="A0A834JY55"/>
<evidence type="ECO:0000256" key="1">
    <source>
        <dbReference type="SAM" id="MobiDB-lite"/>
    </source>
</evidence>
<gene>
    <name evidence="2" type="ORF">HZH66_007408</name>
</gene>
<keyword evidence="3" id="KW-1185">Reference proteome</keyword>
<feature type="region of interest" description="Disordered" evidence="1">
    <location>
        <begin position="20"/>
        <end position="41"/>
    </location>
</feature>
<name>A0A834JY55_VESVU</name>
<accession>A0A834JY55</accession>
<sequence>MIRFLVELISRAVTLHSTRHVVGTKDREEGSEEEDSEGHEECRARVLRRKKSLKEENNEGHDRFTILCSLFLGIV</sequence>
<dbReference type="EMBL" id="JACSEA010000007">
    <property type="protein sequence ID" value="KAF7396546.1"/>
    <property type="molecule type" value="Genomic_DNA"/>
</dbReference>
<evidence type="ECO:0000313" key="2">
    <source>
        <dbReference type="EMBL" id="KAF7396546.1"/>
    </source>
</evidence>